<gene>
    <name evidence="1" type="ORF">DPMN_042292</name>
</gene>
<protein>
    <submittedName>
        <fullName evidence="1">Uncharacterized protein</fullName>
    </submittedName>
</protein>
<accession>A0A9D4HWU7</accession>
<keyword evidence="2" id="KW-1185">Reference proteome</keyword>
<evidence type="ECO:0000313" key="2">
    <source>
        <dbReference type="Proteomes" id="UP000828390"/>
    </source>
</evidence>
<organism evidence="1 2">
    <name type="scientific">Dreissena polymorpha</name>
    <name type="common">Zebra mussel</name>
    <name type="synonym">Mytilus polymorpha</name>
    <dbReference type="NCBI Taxonomy" id="45954"/>
    <lineage>
        <taxon>Eukaryota</taxon>
        <taxon>Metazoa</taxon>
        <taxon>Spiralia</taxon>
        <taxon>Lophotrochozoa</taxon>
        <taxon>Mollusca</taxon>
        <taxon>Bivalvia</taxon>
        <taxon>Autobranchia</taxon>
        <taxon>Heteroconchia</taxon>
        <taxon>Euheterodonta</taxon>
        <taxon>Imparidentia</taxon>
        <taxon>Neoheterodontei</taxon>
        <taxon>Myida</taxon>
        <taxon>Dreissenoidea</taxon>
        <taxon>Dreissenidae</taxon>
        <taxon>Dreissena</taxon>
    </lineage>
</organism>
<dbReference type="EMBL" id="JAIWYP010000011">
    <property type="protein sequence ID" value="KAH3735757.1"/>
    <property type="molecule type" value="Genomic_DNA"/>
</dbReference>
<dbReference type="Proteomes" id="UP000828390">
    <property type="component" value="Unassembled WGS sequence"/>
</dbReference>
<reference evidence="1" key="1">
    <citation type="journal article" date="2019" name="bioRxiv">
        <title>The Genome of the Zebra Mussel, Dreissena polymorpha: A Resource for Invasive Species Research.</title>
        <authorList>
            <person name="McCartney M.A."/>
            <person name="Auch B."/>
            <person name="Kono T."/>
            <person name="Mallez S."/>
            <person name="Zhang Y."/>
            <person name="Obille A."/>
            <person name="Becker A."/>
            <person name="Abrahante J.E."/>
            <person name="Garbe J."/>
            <person name="Badalamenti J.P."/>
            <person name="Herman A."/>
            <person name="Mangelson H."/>
            <person name="Liachko I."/>
            <person name="Sullivan S."/>
            <person name="Sone E.D."/>
            <person name="Koren S."/>
            <person name="Silverstein K.A.T."/>
            <person name="Beckman K.B."/>
            <person name="Gohl D.M."/>
        </authorList>
    </citation>
    <scope>NUCLEOTIDE SEQUENCE</scope>
    <source>
        <strain evidence="1">Duluth1</strain>
        <tissue evidence="1">Whole animal</tissue>
    </source>
</reference>
<reference evidence="1" key="2">
    <citation type="submission" date="2020-11" db="EMBL/GenBank/DDBJ databases">
        <authorList>
            <person name="McCartney M.A."/>
            <person name="Auch B."/>
            <person name="Kono T."/>
            <person name="Mallez S."/>
            <person name="Becker A."/>
            <person name="Gohl D.M."/>
            <person name="Silverstein K.A.T."/>
            <person name="Koren S."/>
            <person name="Bechman K.B."/>
            <person name="Herman A."/>
            <person name="Abrahante J.E."/>
            <person name="Garbe J."/>
        </authorList>
    </citation>
    <scope>NUCLEOTIDE SEQUENCE</scope>
    <source>
        <strain evidence="1">Duluth1</strain>
        <tissue evidence="1">Whole animal</tissue>
    </source>
</reference>
<proteinExistence type="predicted"/>
<name>A0A9D4HWU7_DREPO</name>
<evidence type="ECO:0000313" key="1">
    <source>
        <dbReference type="EMBL" id="KAH3735757.1"/>
    </source>
</evidence>
<dbReference type="AlphaFoldDB" id="A0A9D4HWU7"/>
<sequence length="67" mass="7194">MNSSVFFGLRVTQGASPPLGLFGRVRGIFTVPGLMMNIVSIRVFVNSLRSSGINTCCRSICVCVGIR</sequence>
<comment type="caution">
    <text evidence="1">The sequence shown here is derived from an EMBL/GenBank/DDBJ whole genome shotgun (WGS) entry which is preliminary data.</text>
</comment>